<name>A0A0L0NTA6_CANAR</name>
<proteinExistence type="predicted"/>
<dbReference type="Proteomes" id="UP000037122">
    <property type="component" value="Unassembled WGS sequence"/>
</dbReference>
<evidence type="ECO:0000313" key="2">
    <source>
        <dbReference type="Proteomes" id="UP000037122"/>
    </source>
</evidence>
<sequence length="75" mass="8199">MELDLFSAGVMGSFESNLFRSGLTPEPAKPGPAEYKLKWSEMAVLAAFITGKVRVGMILSMKDTVLFSQAIGGWW</sequence>
<dbReference type="AlphaFoldDB" id="A0A0L0NTA6"/>
<evidence type="ECO:0000313" key="1">
    <source>
        <dbReference type="EMBL" id="KND97239.1"/>
    </source>
</evidence>
<dbReference type="VEuPathDB" id="FungiDB:QG37_06457"/>
<dbReference type="EMBL" id="LGST01000043">
    <property type="protein sequence ID" value="KND97239.1"/>
    <property type="molecule type" value="Genomic_DNA"/>
</dbReference>
<organism evidence="1 2">
    <name type="scientific">Candidozyma auris</name>
    <name type="common">Yeast</name>
    <name type="synonym">Candida auris</name>
    <dbReference type="NCBI Taxonomy" id="498019"/>
    <lineage>
        <taxon>Eukaryota</taxon>
        <taxon>Fungi</taxon>
        <taxon>Dikarya</taxon>
        <taxon>Ascomycota</taxon>
        <taxon>Saccharomycotina</taxon>
        <taxon>Pichiomycetes</taxon>
        <taxon>Metschnikowiaceae</taxon>
        <taxon>Candidozyma</taxon>
    </lineage>
</organism>
<comment type="caution">
    <text evidence="1">The sequence shown here is derived from an EMBL/GenBank/DDBJ whole genome shotgun (WGS) entry which is preliminary data.</text>
</comment>
<gene>
    <name evidence="1" type="ORF">QG37_06457</name>
</gene>
<accession>A0A0L0NTA6</accession>
<protein>
    <submittedName>
        <fullName evidence="1">Uncharacterized protein</fullName>
    </submittedName>
</protein>
<reference evidence="2" key="1">
    <citation type="journal article" date="2015" name="BMC Genomics">
        <title>Draft genome of a commonly misdiagnosed multidrug resistant pathogen Candida auris.</title>
        <authorList>
            <person name="Chatterjee S."/>
            <person name="Alampalli S.V."/>
            <person name="Nageshan R.K."/>
            <person name="Chettiar S.T."/>
            <person name="Joshi S."/>
            <person name="Tatu U.S."/>
        </authorList>
    </citation>
    <scope>NUCLEOTIDE SEQUENCE [LARGE SCALE GENOMIC DNA]</scope>
    <source>
        <strain evidence="2">6684</strain>
    </source>
</reference>